<protein>
    <submittedName>
        <fullName evidence="1">Uncharacterized protein</fullName>
    </submittedName>
</protein>
<keyword evidence="2" id="KW-1185">Reference proteome</keyword>
<organism evidence="1 2">
    <name type="scientific">Candidatus Enterococcus clewellii</name>
    <dbReference type="NCBI Taxonomy" id="1834193"/>
    <lineage>
        <taxon>Bacteria</taxon>
        <taxon>Bacillati</taxon>
        <taxon>Bacillota</taxon>
        <taxon>Bacilli</taxon>
        <taxon>Lactobacillales</taxon>
        <taxon>Enterococcaceae</taxon>
        <taxon>Enterococcus</taxon>
    </lineage>
</organism>
<gene>
    <name evidence="1" type="ORF">A5888_000671</name>
</gene>
<dbReference type="EMBL" id="CP147247">
    <property type="protein sequence ID" value="WYJ88952.1"/>
    <property type="molecule type" value="Genomic_DNA"/>
</dbReference>
<dbReference type="AlphaFoldDB" id="A0AAQ3VS58"/>
<proteinExistence type="predicted"/>
<accession>A0AAQ3VS58</accession>
<evidence type="ECO:0000313" key="1">
    <source>
        <dbReference type="EMBL" id="WYJ88952.1"/>
    </source>
</evidence>
<name>A0AAQ3VS58_9ENTE</name>
<dbReference type="Proteomes" id="UP000195141">
    <property type="component" value="Chromosome"/>
</dbReference>
<reference evidence="1" key="1">
    <citation type="submission" date="2017-05" db="EMBL/GenBank/DDBJ databases">
        <authorList>
            <consortium name="The Broad Institute Genomics Platform"/>
            <consortium name="The Broad Institute Genomic Center for Infectious Diseases"/>
            <person name="Earl A."/>
            <person name="Manson A."/>
            <person name="Schwartman J."/>
            <person name="Gilmore M."/>
            <person name="Abouelleil A."/>
            <person name="Cao P."/>
            <person name="Chapman S."/>
            <person name="Cusick C."/>
            <person name="Shea T."/>
            <person name="Young S."/>
            <person name="Neafsey D."/>
            <person name="Nusbaum C."/>
            <person name="Birren B."/>
        </authorList>
    </citation>
    <scope>NUCLEOTIDE SEQUENCE</scope>
    <source>
        <strain evidence="1">9E7_DIV0242</strain>
    </source>
</reference>
<reference evidence="1" key="2">
    <citation type="submission" date="2024-03" db="EMBL/GenBank/DDBJ databases">
        <title>The Genome Sequence of Enterococcus sp. DIV0242b.</title>
        <authorList>
            <consortium name="The Broad Institute Genomics Platform"/>
            <consortium name="The Broad Institute Microbial Omics Core"/>
            <consortium name="The Broad Institute Genomic Center for Infectious Diseases"/>
            <person name="Earl A."/>
            <person name="Manson A."/>
            <person name="Gilmore M."/>
            <person name="Schwartman J."/>
            <person name="Shea T."/>
            <person name="Abouelleil A."/>
            <person name="Cao P."/>
            <person name="Chapman S."/>
            <person name="Cusick C."/>
            <person name="Young S."/>
            <person name="Neafsey D."/>
            <person name="Nusbaum C."/>
            <person name="Birren B."/>
        </authorList>
    </citation>
    <scope>NUCLEOTIDE SEQUENCE</scope>
    <source>
        <strain evidence="1">9E7_DIV0242</strain>
    </source>
</reference>
<evidence type="ECO:0000313" key="2">
    <source>
        <dbReference type="Proteomes" id="UP000195141"/>
    </source>
</evidence>
<sequence length="57" mass="6553">MCMEIKCNCGHNFTGVNLFEVQKSRNAISREIDVVSCKRNGDKWVFRCPKCKSEIAK</sequence>